<evidence type="ECO:0008006" key="4">
    <source>
        <dbReference type="Google" id="ProtNLM"/>
    </source>
</evidence>
<feature type="compositionally biased region" description="Low complexity" evidence="1">
    <location>
        <begin position="10"/>
        <end position="21"/>
    </location>
</feature>
<proteinExistence type="predicted"/>
<comment type="caution">
    <text evidence="2">The sequence shown here is derived from an EMBL/GenBank/DDBJ whole genome shotgun (WGS) entry which is preliminary data.</text>
</comment>
<protein>
    <recommendedName>
        <fullName evidence="4">DNA mismatch repair protein</fullName>
    </recommendedName>
</protein>
<feature type="region of interest" description="Disordered" evidence="1">
    <location>
        <begin position="1"/>
        <end position="21"/>
    </location>
</feature>
<evidence type="ECO:0000256" key="1">
    <source>
        <dbReference type="SAM" id="MobiDB-lite"/>
    </source>
</evidence>
<dbReference type="AlphaFoldDB" id="A0A916JU27"/>
<dbReference type="Proteomes" id="UP000693672">
    <property type="component" value="Unassembled WGS sequence"/>
</dbReference>
<gene>
    <name evidence="2" type="ORF">PAESOLCIP111_00457</name>
</gene>
<reference evidence="2" key="1">
    <citation type="submission" date="2021-06" db="EMBL/GenBank/DDBJ databases">
        <authorList>
            <person name="Criscuolo A."/>
        </authorList>
    </citation>
    <scope>NUCLEOTIDE SEQUENCE</scope>
    <source>
        <strain evidence="2">CIP111600</strain>
    </source>
</reference>
<sequence>MPGFTDNDISRQVSLSPQGSSSSVQVSRQAVISMGIHALHEIGSDSICHVCIANGGSCCQGCRYLADGIGCQQRNTSCTAWLCGFLKLFLYETGLLNTWYDFWDQVPGQDFRVDFTPEVMNVTKPLQLPQLHRLSEALAADLHELARSHIAIGFILTLREKIDKQLDELEHCRHSRHKTNQVKRNIRILSSPFHRFHKELDEYRQQASWSTNFP</sequence>
<accession>A0A916JU27</accession>
<name>A0A916JU27_9BACL</name>
<evidence type="ECO:0000313" key="3">
    <source>
        <dbReference type="Proteomes" id="UP000693672"/>
    </source>
</evidence>
<organism evidence="2 3">
    <name type="scientific">Paenibacillus solanacearum</name>
    <dbReference type="NCBI Taxonomy" id="2048548"/>
    <lineage>
        <taxon>Bacteria</taxon>
        <taxon>Bacillati</taxon>
        <taxon>Bacillota</taxon>
        <taxon>Bacilli</taxon>
        <taxon>Bacillales</taxon>
        <taxon>Paenibacillaceae</taxon>
        <taxon>Paenibacillus</taxon>
    </lineage>
</organism>
<dbReference type="EMBL" id="CAJVAS010000001">
    <property type="protein sequence ID" value="CAG7601117.1"/>
    <property type="molecule type" value="Genomic_DNA"/>
</dbReference>
<evidence type="ECO:0000313" key="2">
    <source>
        <dbReference type="EMBL" id="CAG7601117.1"/>
    </source>
</evidence>
<keyword evidence="3" id="KW-1185">Reference proteome</keyword>